<dbReference type="Proteomes" id="UP001165283">
    <property type="component" value="Unassembled WGS sequence"/>
</dbReference>
<proteinExistence type="predicted"/>
<dbReference type="Pfam" id="PF03435">
    <property type="entry name" value="Sacchrp_dh_NADP"/>
    <property type="match status" value="1"/>
</dbReference>
<name>A0ABT0ZWH8_9PSEU</name>
<organism evidence="2 3">
    <name type="scientific">Pseudonocardia humida</name>
    <dbReference type="NCBI Taxonomy" id="2800819"/>
    <lineage>
        <taxon>Bacteria</taxon>
        <taxon>Bacillati</taxon>
        <taxon>Actinomycetota</taxon>
        <taxon>Actinomycetes</taxon>
        <taxon>Pseudonocardiales</taxon>
        <taxon>Pseudonocardiaceae</taxon>
        <taxon>Pseudonocardia</taxon>
    </lineage>
</organism>
<evidence type="ECO:0000313" key="2">
    <source>
        <dbReference type="EMBL" id="MCO1655103.1"/>
    </source>
</evidence>
<dbReference type="EMBL" id="JAGSOV010000019">
    <property type="protein sequence ID" value="MCO1655103.1"/>
    <property type="molecule type" value="Genomic_DNA"/>
</dbReference>
<gene>
    <name evidence="2" type="ORF">KDL28_08535</name>
</gene>
<dbReference type="PANTHER" id="PTHR43781:SF1">
    <property type="entry name" value="SACCHAROPINE DEHYDROGENASE"/>
    <property type="match status" value="1"/>
</dbReference>
<sequence length="355" mass="37130">MTPPIIAVYGATGHTGRLVAQELLARDQRIVLAGRSADGLRELAAELDAGDRVGTRVAPVDDPAALRELAAGCAVLVHCAGPYSATGRPVAEAAVAAGCHYVDHALEQHHVRHLFDELQGPARAAGSALVPGASFYGGYGDLLAAVVAADLPGVERLVVGYAVTGWRMTRGARHTADQVIADLRRVTYTDGALDERYVEPRNAVFPFPPPLGPQTMVAPVPYHETITVPRHVPVRTVEAQMTAHTFAPETFAGQDVDDATRAGSEYTVAVQAITADGGRTGQVSGRDLWWGAALVSVEAALALVEAPGPVPGGVFAPGEALRAGALLARLEKRGAFTASPGLLPAPDDRPLLRIR</sequence>
<comment type="caution">
    <text evidence="2">The sequence shown here is derived from an EMBL/GenBank/DDBJ whole genome shotgun (WGS) entry which is preliminary data.</text>
</comment>
<feature type="domain" description="Saccharopine dehydrogenase NADP binding" evidence="1">
    <location>
        <begin position="6"/>
        <end position="125"/>
    </location>
</feature>
<evidence type="ECO:0000313" key="3">
    <source>
        <dbReference type="Proteomes" id="UP001165283"/>
    </source>
</evidence>
<dbReference type="InterPro" id="IPR036291">
    <property type="entry name" value="NAD(P)-bd_dom_sf"/>
</dbReference>
<keyword evidence="3" id="KW-1185">Reference proteome</keyword>
<dbReference type="SUPFAM" id="SSF51735">
    <property type="entry name" value="NAD(P)-binding Rossmann-fold domains"/>
    <property type="match status" value="1"/>
</dbReference>
<accession>A0ABT0ZWH8</accession>
<evidence type="ECO:0000259" key="1">
    <source>
        <dbReference type="Pfam" id="PF03435"/>
    </source>
</evidence>
<protein>
    <submittedName>
        <fullName evidence="2">Saccharopine dehydrogenase NADP-binding domain-containing protein</fullName>
    </submittedName>
</protein>
<dbReference type="InterPro" id="IPR005097">
    <property type="entry name" value="Sacchrp_dh_NADP-bd"/>
</dbReference>
<reference evidence="2" key="1">
    <citation type="submission" date="2021-04" db="EMBL/GenBank/DDBJ databases">
        <title>Pseudonocardia sp. nov., isolated from sandy soil of mangrove forest.</title>
        <authorList>
            <person name="Zan Z."/>
            <person name="Huang R."/>
            <person name="Liu W."/>
        </authorList>
    </citation>
    <scope>NUCLEOTIDE SEQUENCE</scope>
    <source>
        <strain evidence="2">S2-4</strain>
    </source>
</reference>
<dbReference type="PANTHER" id="PTHR43781">
    <property type="entry name" value="SACCHAROPINE DEHYDROGENASE"/>
    <property type="match status" value="1"/>
</dbReference>
<dbReference type="Gene3D" id="3.40.50.720">
    <property type="entry name" value="NAD(P)-binding Rossmann-like Domain"/>
    <property type="match status" value="1"/>
</dbReference>
<dbReference type="RefSeq" id="WP_252436846.1">
    <property type="nucleotide sequence ID" value="NZ_JAGSOV010000019.1"/>
</dbReference>